<dbReference type="EMBL" id="MAJD01000001">
    <property type="protein sequence ID" value="OBX36883.1"/>
    <property type="molecule type" value="Genomic_DNA"/>
</dbReference>
<dbReference type="Proteomes" id="UP000092504">
    <property type="component" value="Unassembled WGS sequence"/>
</dbReference>
<gene>
    <name evidence="4" type="ORF">A8U91_01230</name>
</gene>
<feature type="compositionally biased region" description="Basic and acidic residues" evidence="3">
    <location>
        <begin position="1"/>
        <end position="10"/>
    </location>
</feature>
<dbReference type="InterPro" id="IPR007454">
    <property type="entry name" value="UPF0250_YbeD-like"/>
</dbReference>
<evidence type="ECO:0000256" key="3">
    <source>
        <dbReference type="SAM" id="MobiDB-lite"/>
    </source>
</evidence>
<dbReference type="RefSeq" id="WP_013331958.1">
    <property type="nucleotide sequence ID" value="NZ_CP087224.1"/>
</dbReference>
<comment type="similarity">
    <text evidence="1 2">Belongs to the UPF0250 family.</text>
</comment>
<evidence type="ECO:0000313" key="5">
    <source>
        <dbReference type="Proteomes" id="UP000092504"/>
    </source>
</evidence>
<accession>A0A1B8P3V5</accession>
<dbReference type="PANTHER" id="PTHR38036">
    <property type="entry name" value="UPF0250 PROTEIN YBED"/>
    <property type="match status" value="1"/>
</dbReference>
<evidence type="ECO:0000256" key="2">
    <source>
        <dbReference type="HAMAP-Rule" id="MF_00659"/>
    </source>
</evidence>
<dbReference type="OMA" id="IEFPCDY"/>
<protein>
    <recommendedName>
        <fullName evidence="2">UPF0250 protein A8U91_01230</fullName>
    </recommendedName>
</protein>
<dbReference type="GeneID" id="91009494"/>
<organism evidence="4 5">
    <name type="scientific">Halomonas elongata</name>
    <dbReference type="NCBI Taxonomy" id="2746"/>
    <lineage>
        <taxon>Bacteria</taxon>
        <taxon>Pseudomonadati</taxon>
        <taxon>Pseudomonadota</taxon>
        <taxon>Gammaproteobacteria</taxon>
        <taxon>Oceanospirillales</taxon>
        <taxon>Halomonadaceae</taxon>
        <taxon>Halomonas</taxon>
    </lineage>
</organism>
<feature type="region of interest" description="Disordered" evidence="3">
    <location>
        <begin position="1"/>
        <end position="23"/>
    </location>
</feature>
<dbReference type="Gene3D" id="3.30.70.260">
    <property type="match status" value="1"/>
</dbReference>
<dbReference type="HAMAP" id="MF_00659">
    <property type="entry name" value="UPF0250"/>
    <property type="match status" value="1"/>
</dbReference>
<name>A0A1B8P3V5_HALEL</name>
<comment type="caution">
    <text evidence="4">The sequence shown here is derived from an EMBL/GenBank/DDBJ whole genome shotgun (WGS) entry which is preliminary data.</text>
</comment>
<dbReference type="InterPro" id="IPR027471">
    <property type="entry name" value="YbeD-like_sf"/>
</dbReference>
<dbReference type="PANTHER" id="PTHR38036:SF1">
    <property type="entry name" value="UPF0250 PROTEIN YBED"/>
    <property type="match status" value="1"/>
</dbReference>
<proteinExistence type="inferred from homology"/>
<dbReference type="GO" id="GO:0005829">
    <property type="term" value="C:cytosol"/>
    <property type="evidence" value="ECO:0007669"/>
    <property type="project" value="TreeGrafter"/>
</dbReference>
<dbReference type="AlphaFoldDB" id="A0A1B8P3V5"/>
<sequence>MNDKSVRDLRQPSAASPRGEPPKITFPCDYPVKVVGDADEEFVAVVCQTVTRHDPTFDPKNIQVVDSRNGRFQSVRLTMRATSEAQLQALFSELKSSGLVHMVV</sequence>
<dbReference type="Pfam" id="PF04359">
    <property type="entry name" value="DUF493"/>
    <property type="match status" value="1"/>
</dbReference>
<reference evidence="4 5" key="1">
    <citation type="submission" date="2016-06" db="EMBL/GenBank/DDBJ databases">
        <title>Genome sequence of halotolerant plant growth promoting strain of Halomonas elongata HEK1 isolated from salterns of Rann of Kutch, Gujarat, India.</title>
        <authorList>
            <person name="Gaba S."/>
            <person name="Singh R.N."/>
            <person name="Abrol S."/>
            <person name="Kaushik R."/>
            <person name="Saxena A.K."/>
        </authorList>
    </citation>
    <scope>NUCLEOTIDE SEQUENCE [LARGE SCALE GENOMIC DNA]</scope>
    <source>
        <strain evidence="4 5">HEK1</strain>
    </source>
</reference>
<dbReference type="SUPFAM" id="SSF117991">
    <property type="entry name" value="YbeD/HP0495-like"/>
    <property type="match status" value="1"/>
</dbReference>
<evidence type="ECO:0000256" key="1">
    <source>
        <dbReference type="ARBA" id="ARBA00008460"/>
    </source>
</evidence>
<dbReference type="PATRIC" id="fig|2746.7.peg.1267"/>
<evidence type="ECO:0000313" key="4">
    <source>
        <dbReference type="EMBL" id="OBX36883.1"/>
    </source>
</evidence>